<organism evidence="4 5">
    <name type="scientific">Limosilactobacillus gastricus DSM 16045</name>
    <dbReference type="NCBI Taxonomy" id="1423749"/>
    <lineage>
        <taxon>Bacteria</taxon>
        <taxon>Bacillati</taxon>
        <taxon>Bacillota</taxon>
        <taxon>Bacilli</taxon>
        <taxon>Lactobacillales</taxon>
        <taxon>Lactobacillaceae</taxon>
        <taxon>Limosilactobacillus</taxon>
    </lineage>
</organism>
<accession>A0A0R1V8Z2</accession>
<keyword evidence="1" id="KW-0238">DNA-binding</keyword>
<dbReference type="Proteomes" id="UP000051739">
    <property type="component" value="Unassembled WGS sequence"/>
</dbReference>
<dbReference type="RefSeq" id="WP_056937520.1">
    <property type="nucleotide sequence ID" value="NZ_AZFN01000014.1"/>
</dbReference>
<dbReference type="GO" id="GO:0003677">
    <property type="term" value="F:DNA binding"/>
    <property type="evidence" value="ECO:0007669"/>
    <property type="project" value="UniProtKB-KW"/>
</dbReference>
<evidence type="ECO:0000313" key="4">
    <source>
        <dbReference type="EMBL" id="KRM01986.1"/>
    </source>
</evidence>
<evidence type="ECO:0000259" key="3">
    <source>
        <dbReference type="PROSITE" id="PS50937"/>
    </source>
</evidence>
<comment type="caution">
    <text evidence="4">The sequence shown here is derived from an EMBL/GenBank/DDBJ whole genome shotgun (WGS) entry which is preliminary data.</text>
</comment>
<feature type="coiled-coil region" evidence="2">
    <location>
        <begin position="79"/>
        <end position="113"/>
    </location>
</feature>
<dbReference type="Pfam" id="PF13411">
    <property type="entry name" value="MerR_1"/>
    <property type="match status" value="1"/>
</dbReference>
<dbReference type="PATRIC" id="fig|1423749.3.peg.474"/>
<dbReference type="SMART" id="SM00422">
    <property type="entry name" value="HTH_MERR"/>
    <property type="match status" value="1"/>
</dbReference>
<evidence type="ECO:0000256" key="2">
    <source>
        <dbReference type="SAM" id="Coils"/>
    </source>
</evidence>
<dbReference type="EMBL" id="AZFN01000014">
    <property type="protein sequence ID" value="KRM01986.1"/>
    <property type="molecule type" value="Genomic_DNA"/>
</dbReference>
<dbReference type="GO" id="GO:0003700">
    <property type="term" value="F:DNA-binding transcription factor activity"/>
    <property type="evidence" value="ECO:0007669"/>
    <property type="project" value="InterPro"/>
</dbReference>
<dbReference type="InterPro" id="IPR000551">
    <property type="entry name" value="MerR-type_HTH_dom"/>
</dbReference>
<dbReference type="AlphaFoldDB" id="A0A0R1V8Z2"/>
<dbReference type="InterPro" id="IPR009061">
    <property type="entry name" value="DNA-bd_dom_put_sf"/>
</dbReference>
<keyword evidence="5" id="KW-1185">Reference proteome</keyword>
<dbReference type="PANTHER" id="PTHR30204">
    <property type="entry name" value="REDOX-CYCLING DRUG-SENSING TRANSCRIPTIONAL ACTIVATOR SOXR"/>
    <property type="match status" value="1"/>
</dbReference>
<proteinExistence type="predicted"/>
<dbReference type="InterPro" id="IPR047057">
    <property type="entry name" value="MerR_fam"/>
</dbReference>
<feature type="domain" description="HTH merR-type" evidence="3">
    <location>
        <begin position="5"/>
        <end position="74"/>
    </location>
</feature>
<sequence length="149" mass="17500">MSEKTYTIKQVAELVNESDHTIRFYCKEGLFPFAKRDRNNVRRFTESDLEGVEIVLCLRDTGMPLADVRHYMELCTQGASTLEERLQIIRDQETRAREELEVYKQKIAHLEEKESYYVQAIEDQNGEDKCNPLMNVEMNESTGEFTEIH</sequence>
<gene>
    <name evidence="4" type="ORF">FC60_GL000472</name>
</gene>
<dbReference type="PANTHER" id="PTHR30204:SF82">
    <property type="entry name" value="TRANSCRIPTIONAL REGULATOR, MERR FAMILY"/>
    <property type="match status" value="1"/>
</dbReference>
<dbReference type="SUPFAM" id="SSF46955">
    <property type="entry name" value="Putative DNA-binding domain"/>
    <property type="match status" value="1"/>
</dbReference>
<protein>
    <recommendedName>
        <fullName evidence="3">HTH merR-type domain-containing protein</fullName>
    </recommendedName>
</protein>
<evidence type="ECO:0000256" key="1">
    <source>
        <dbReference type="ARBA" id="ARBA00023125"/>
    </source>
</evidence>
<name>A0A0R1V8Z2_9LACO</name>
<dbReference type="PROSITE" id="PS50937">
    <property type="entry name" value="HTH_MERR_2"/>
    <property type="match status" value="1"/>
</dbReference>
<evidence type="ECO:0000313" key="5">
    <source>
        <dbReference type="Proteomes" id="UP000051739"/>
    </source>
</evidence>
<dbReference type="Gene3D" id="1.10.1660.10">
    <property type="match status" value="1"/>
</dbReference>
<dbReference type="CDD" id="cd01109">
    <property type="entry name" value="HTH_YyaN"/>
    <property type="match status" value="1"/>
</dbReference>
<reference evidence="4 5" key="1">
    <citation type="journal article" date="2015" name="Genome Announc.">
        <title>Expanding the biotechnology potential of lactobacilli through comparative genomics of 213 strains and associated genera.</title>
        <authorList>
            <person name="Sun Z."/>
            <person name="Harris H.M."/>
            <person name="McCann A."/>
            <person name="Guo C."/>
            <person name="Argimon S."/>
            <person name="Zhang W."/>
            <person name="Yang X."/>
            <person name="Jeffery I.B."/>
            <person name="Cooney J.C."/>
            <person name="Kagawa T.F."/>
            <person name="Liu W."/>
            <person name="Song Y."/>
            <person name="Salvetti E."/>
            <person name="Wrobel A."/>
            <person name="Rasinkangas P."/>
            <person name="Parkhill J."/>
            <person name="Rea M.C."/>
            <person name="O'Sullivan O."/>
            <person name="Ritari J."/>
            <person name="Douillard F.P."/>
            <person name="Paul Ross R."/>
            <person name="Yang R."/>
            <person name="Briner A.E."/>
            <person name="Felis G.E."/>
            <person name="de Vos W.M."/>
            <person name="Barrangou R."/>
            <person name="Klaenhammer T.R."/>
            <person name="Caufield P.W."/>
            <person name="Cui Y."/>
            <person name="Zhang H."/>
            <person name="O'Toole P.W."/>
        </authorList>
    </citation>
    <scope>NUCLEOTIDE SEQUENCE [LARGE SCALE GENOMIC DNA]</scope>
    <source>
        <strain evidence="4 5">DSM 16045</strain>
    </source>
</reference>
<keyword evidence="2" id="KW-0175">Coiled coil</keyword>